<feature type="domain" description="Aminomethyltransferase C-terminal" evidence="2">
    <location>
        <begin position="300"/>
        <end position="359"/>
    </location>
</feature>
<accession>A0ABS8CPZ4</accession>
<name>A0ABS8CPZ4_9RHOB</name>
<keyword evidence="4" id="KW-1185">Reference proteome</keyword>
<dbReference type="PANTHER" id="PTHR43757:SF2">
    <property type="entry name" value="AMINOMETHYLTRANSFERASE, MITOCHONDRIAL"/>
    <property type="match status" value="1"/>
</dbReference>
<dbReference type="SUPFAM" id="SSF103025">
    <property type="entry name" value="Folate-binding domain"/>
    <property type="match status" value="1"/>
</dbReference>
<dbReference type="InterPro" id="IPR029043">
    <property type="entry name" value="GcvT/YgfZ_C"/>
</dbReference>
<reference evidence="3 4" key="1">
    <citation type="submission" date="2020-07" db="EMBL/GenBank/DDBJ databases">
        <title>Pseudogemmobacter sp. nov., isolated from poultry manure in Taiwan.</title>
        <authorList>
            <person name="Lin S.-Y."/>
            <person name="Tang Y.-S."/>
            <person name="Young C.-C."/>
        </authorList>
    </citation>
    <scope>NUCLEOTIDE SEQUENCE [LARGE SCALE GENOMIC DNA]</scope>
    <source>
        <strain evidence="3 4">CC-YST710</strain>
    </source>
</reference>
<dbReference type="InterPro" id="IPR027266">
    <property type="entry name" value="TrmE/GcvT-like"/>
</dbReference>
<dbReference type="InterPro" id="IPR028896">
    <property type="entry name" value="GcvT/YgfZ/DmdA"/>
</dbReference>
<dbReference type="PIRSF" id="PIRSF006487">
    <property type="entry name" value="GcvT"/>
    <property type="match status" value="1"/>
</dbReference>
<dbReference type="RefSeq" id="WP_226936937.1">
    <property type="nucleotide sequence ID" value="NZ_JACDXX010000016.1"/>
</dbReference>
<dbReference type="SUPFAM" id="SSF101790">
    <property type="entry name" value="Aminomethyltransferase beta-barrel domain"/>
    <property type="match status" value="1"/>
</dbReference>
<dbReference type="EMBL" id="JACDXX010000016">
    <property type="protein sequence ID" value="MCB5411472.1"/>
    <property type="molecule type" value="Genomic_DNA"/>
</dbReference>
<evidence type="ECO:0000259" key="2">
    <source>
        <dbReference type="Pfam" id="PF08669"/>
    </source>
</evidence>
<dbReference type="Proteomes" id="UP001198571">
    <property type="component" value="Unassembled WGS sequence"/>
</dbReference>
<dbReference type="GO" id="GO:0016740">
    <property type="term" value="F:transferase activity"/>
    <property type="evidence" value="ECO:0007669"/>
    <property type="project" value="UniProtKB-KW"/>
</dbReference>
<comment type="caution">
    <text evidence="3">The sequence shown here is derived from an EMBL/GenBank/DDBJ whole genome shotgun (WGS) entry which is preliminary data.</text>
</comment>
<evidence type="ECO:0000313" key="4">
    <source>
        <dbReference type="Proteomes" id="UP001198571"/>
    </source>
</evidence>
<sequence length="395" mass="43889">MTALTHFQTPLLQTPFHPRLAPLNRQQNWGAWAGYLAAGCFGDAAIEHTAIRNTATLYDISPMIKYRITGPDAVAYLNRLTLRDAGALAPGQVQYTAWCDDQGKLMDDGTLFRLGEADFRLCCQERHLPWLLDSAFGFAVTIRDESEDLAALALQGPVSATVLDQAGFDVRALKPFRQASFEFGGGEIAISRTGFTGDLGYELWLPPALALPLWDHLMQAGALYGLTPIGGEAVMLARTEAGFLTTGLDFIPVQQALREDRARSPFELGLGWMIAWEKGHFTGRRALQAEKQNHSSAWALVGLEIPGNISAEGAILYQSKKREVGFITAACWSPTLKRNIAIAHVESRYADCRDLWVEIYAQRELQYHKLMLKVARTARPFFAPERRRATPPARW</sequence>
<evidence type="ECO:0000259" key="1">
    <source>
        <dbReference type="Pfam" id="PF01571"/>
    </source>
</evidence>
<dbReference type="Pfam" id="PF08669">
    <property type="entry name" value="GCV_T_C"/>
    <property type="match status" value="1"/>
</dbReference>
<dbReference type="Pfam" id="PF01571">
    <property type="entry name" value="GCV_T"/>
    <property type="match status" value="1"/>
</dbReference>
<feature type="domain" description="GCVT N-terminal" evidence="1">
    <location>
        <begin position="41"/>
        <end position="278"/>
    </location>
</feature>
<protein>
    <submittedName>
        <fullName evidence="3">Aminomethyl transferase family protein</fullName>
    </submittedName>
</protein>
<organism evidence="3 4">
    <name type="scientific">Pseudogemmobacter faecipullorum</name>
    <dbReference type="NCBI Taxonomy" id="2755041"/>
    <lineage>
        <taxon>Bacteria</taxon>
        <taxon>Pseudomonadati</taxon>
        <taxon>Pseudomonadota</taxon>
        <taxon>Alphaproteobacteria</taxon>
        <taxon>Rhodobacterales</taxon>
        <taxon>Paracoccaceae</taxon>
        <taxon>Pseudogemmobacter</taxon>
    </lineage>
</organism>
<proteinExistence type="predicted"/>
<dbReference type="InterPro" id="IPR013977">
    <property type="entry name" value="GcvT_C"/>
</dbReference>
<dbReference type="InterPro" id="IPR006222">
    <property type="entry name" value="GCVT_N"/>
</dbReference>
<keyword evidence="3" id="KW-0808">Transferase</keyword>
<dbReference type="PANTHER" id="PTHR43757">
    <property type="entry name" value="AMINOMETHYLTRANSFERASE"/>
    <property type="match status" value="1"/>
</dbReference>
<gene>
    <name evidence="3" type="ORF">H0485_15885</name>
</gene>
<evidence type="ECO:0000313" key="3">
    <source>
        <dbReference type="EMBL" id="MCB5411472.1"/>
    </source>
</evidence>
<dbReference type="Gene3D" id="3.30.1360.120">
    <property type="entry name" value="Probable tRNA modification gtpase trme, domain 1"/>
    <property type="match status" value="1"/>
</dbReference>